<evidence type="ECO:0000313" key="2">
    <source>
        <dbReference type="WBParaSite" id="Gr19_v10_g13957.t2"/>
    </source>
</evidence>
<keyword evidence="1" id="KW-1185">Reference proteome</keyword>
<organism evidence="1 2">
    <name type="scientific">Globodera rostochiensis</name>
    <name type="common">Golden nematode worm</name>
    <name type="synonym">Heterodera rostochiensis</name>
    <dbReference type="NCBI Taxonomy" id="31243"/>
    <lineage>
        <taxon>Eukaryota</taxon>
        <taxon>Metazoa</taxon>
        <taxon>Ecdysozoa</taxon>
        <taxon>Nematoda</taxon>
        <taxon>Chromadorea</taxon>
        <taxon>Rhabditida</taxon>
        <taxon>Tylenchina</taxon>
        <taxon>Tylenchomorpha</taxon>
        <taxon>Tylenchoidea</taxon>
        <taxon>Heteroderidae</taxon>
        <taxon>Heteroderinae</taxon>
        <taxon>Globodera</taxon>
    </lineage>
</organism>
<dbReference type="AlphaFoldDB" id="A0A914H5V6"/>
<dbReference type="WBParaSite" id="Gr19_v10_g13957.t2">
    <property type="protein sequence ID" value="Gr19_v10_g13957.t2"/>
    <property type="gene ID" value="Gr19_v10_g13957"/>
</dbReference>
<reference evidence="2" key="1">
    <citation type="submission" date="2022-11" db="UniProtKB">
        <authorList>
            <consortium name="WormBaseParasite"/>
        </authorList>
    </citation>
    <scope>IDENTIFICATION</scope>
</reference>
<dbReference type="Proteomes" id="UP000887572">
    <property type="component" value="Unplaced"/>
</dbReference>
<accession>A0A914H5V6</accession>
<sequence length="299" mass="34949">MLVKTSKKDFNHVHFRFYISIFRLLDANEGPKWWPPNFANLDPFEEKQLLLARIAELDRQQTTNSPNSSARHERSFGKQLEQMEEWKRVAKLEFENRALRAELKLQKLLDLQTKMDQDQNKQQHTIDELTQKLTVSNDQFSLLQSDQKALLERLNGLEQKQAANSEQQKADQNALCPSIDQVVPKNGLEPSGSSGQMKAHFHLKKTLFHIQEKARTKKMLTRQQSLNFKEALHKRVINHVRRKQYVIRENRLMTTLARAEYVTNEDLLNVLTLIGLQIQGYVAGIRVRNLENARRRVDC</sequence>
<proteinExistence type="predicted"/>
<name>A0A914H5V6_GLORO</name>
<evidence type="ECO:0000313" key="1">
    <source>
        <dbReference type="Proteomes" id="UP000887572"/>
    </source>
</evidence>
<protein>
    <submittedName>
        <fullName evidence="2">Uncharacterized protein</fullName>
    </submittedName>
</protein>